<reference evidence="1 2" key="2">
    <citation type="submission" date="2018-11" db="EMBL/GenBank/DDBJ databases">
        <authorList>
            <consortium name="Pathogen Informatics"/>
        </authorList>
    </citation>
    <scope>NUCLEOTIDE SEQUENCE [LARGE SCALE GENOMIC DNA]</scope>
</reference>
<dbReference type="WBParaSite" id="GPUH_0002563901-mRNA-1">
    <property type="protein sequence ID" value="GPUH_0002563901-mRNA-1"/>
    <property type="gene ID" value="GPUH_0002563901"/>
</dbReference>
<dbReference type="Proteomes" id="UP000271098">
    <property type="component" value="Unassembled WGS sequence"/>
</dbReference>
<proteinExistence type="predicted"/>
<reference evidence="3" key="1">
    <citation type="submission" date="2016-06" db="UniProtKB">
        <authorList>
            <consortium name="WormBaseParasite"/>
        </authorList>
    </citation>
    <scope>IDENTIFICATION</scope>
</reference>
<organism evidence="3">
    <name type="scientific">Gongylonema pulchrum</name>
    <dbReference type="NCBI Taxonomy" id="637853"/>
    <lineage>
        <taxon>Eukaryota</taxon>
        <taxon>Metazoa</taxon>
        <taxon>Ecdysozoa</taxon>
        <taxon>Nematoda</taxon>
        <taxon>Chromadorea</taxon>
        <taxon>Rhabditida</taxon>
        <taxon>Spirurina</taxon>
        <taxon>Spiruromorpha</taxon>
        <taxon>Spiruroidea</taxon>
        <taxon>Gongylonematidae</taxon>
        <taxon>Gongylonema</taxon>
    </lineage>
</organism>
<accession>A0A183EXB8</accession>
<gene>
    <name evidence="1" type="ORF">GPUH_LOCUS25609</name>
</gene>
<evidence type="ECO:0000313" key="1">
    <source>
        <dbReference type="EMBL" id="VDN44417.1"/>
    </source>
</evidence>
<dbReference type="EMBL" id="UYRT01105946">
    <property type="protein sequence ID" value="VDN44417.1"/>
    <property type="molecule type" value="Genomic_DNA"/>
</dbReference>
<evidence type="ECO:0000313" key="2">
    <source>
        <dbReference type="Proteomes" id="UP000271098"/>
    </source>
</evidence>
<name>A0A183EXB8_9BILA</name>
<evidence type="ECO:0000313" key="3">
    <source>
        <dbReference type="WBParaSite" id="GPUH_0002563901-mRNA-1"/>
    </source>
</evidence>
<sequence length="44" mass="5164">MEIMRLEMDNFLMRLEPRLRERLTASLQQALIESLLDGTVFAIV</sequence>
<keyword evidence="2" id="KW-1185">Reference proteome</keyword>
<dbReference type="AlphaFoldDB" id="A0A183EXB8"/>
<protein>
    <submittedName>
        <fullName evidence="3">ATP-binding protein</fullName>
    </submittedName>
</protein>